<organism evidence="1 2">
    <name type="scientific">Ferrovibrio terrae</name>
    <dbReference type="NCBI Taxonomy" id="2594003"/>
    <lineage>
        <taxon>Bacteria</taxon>
        <taxon>Pseudomonadati</taxon>
        <taxon>Pseudomonadota</taxon>
        <taxon>Alphaproteobacteria</taxon>
        <taxon>Rhodospirillales</taxon>
        <taxon>Rhodospirillaceae</taxon>
        <taxon>Ferrovibrio</taxon>
    </lineage>
</organism>
<evidence type="ECO:0000313" key="2">
    <source>
        <dbReference type="Proteomes" id="UP000317496"/>
    </source>
</evidence>
<evidence type="ECO:0000313" key="1">
    <source>
        <dbReference type="EMBL" id="QDO97060.1"/>
    </source>
</evidence>
<dbReference type="Gene3D" id="3.10.290.10">
    <property type="entry name" value="RNA-binding S4 domain"/>
    <property type="match status" value="1"/>
</dbReference>
<dbReference type="GO" id="GO:0003723">
    <property type="term" value="F:RNA binding"/>
    <property type="evidence" value="ECO:0007669"/>
    <property type="project" value="InterPro"/>
</dbReference>
<dbReference type="SUPFAM" id="SSF55174">
    <property type="entry name" value="Alpha-L RNA-binding motif"/>
    <property type="match status" value="1"/>
</dbReference>
<name>A0A516H0E7_9PROT</name>
<dbReference type="RefSeq" id="WP_144068041.1">
    <property type="nucleotide sequence ID" value="NZ_CP041636.1"/>
</dbReference>
<gene>
    <name evidence="1" type="ORF">FNB15_07130</name>
</gene>
<dbReference type="KEGG" id="fer:FNB15_07130"/>
<proteinExistence type="predicted"/>
<keyword evidence="2" id="KW-1185">Reference proteome</keyword>
<reference evidence="1 2" key="1">
    <citation type="submission" date="2019-07" db="EMBL/GenBank/DDBJ databases">
        <title>Genome sequencing for Ferrovibrio sp. K5.</title>
        <authorList>
            <person name="Park S.-J."/>
        </authorList>
    </citation>
    <scope>NUCLEOTIDE SEQUENCE [LARGE SCALE GENOMIC DNA]</scope>
    <source>
        <strain evidence="1 2">K5</strain>
    </source>
</reference>
<accession>A0A516H0E7</accession>
<dbReference type="AlphaFoldDB" id="A0A516H0E7"/>
<sequence>MTTETTILADLPQVSLQKSHLAEGVSLAELLVLAGLATNRDAARTLIARGETLIDDRQIDNAMERVRLAEGAIRLTAGAGQVMLHAV</sequence>
<evidence type="ECO:0008006" key="3">
    <source>
        <dbReference type="Google" id="ProtNLM"/>
    </source>
</evidence>
<protein>
    <recommendedName>
        <fullName evidence="3">RNA-binding S4 domain-containing protein</fullName>
    </recommendedName>
</protein>
<dbReference type="Proteomes" id="UP000317496">
    <property type="component" value="Chromosome"/>
</dbReference>
<dbReference type="InterPro" id="IPR036986">
    <property type="entry name" value="S4_RNA-bd_sf"/>
</dbReference>
<dbReference type="EMBL" id="CP041636">
    <property type="protein sequence ID" value="QDO97060.1"/>
    <property type="molecule type" value="Genomic_DNA"/>
</dbReference>